<organism evidence="3 4">
    <name type="scientific">Zymoseptoria tritici (strain ST99CH_3D7)</name>
    <dbReference type="NCBI Taxonomy" id="1276538"/>
    <lineage>
        <taxon>Eukaryota</taxon>
        <taxon>Fungi</taxon>
        <taxon>Dikarya</taxon>
        <taxon>Ascomycota</taxon>
        <taxon>Pezizomycotina</taxon>
        <taxon>Dothideomycetes</taxon>
        <taxon>Dothideomycetidae</taxon>
        <taxon>Mycosphaerellales</taxon>
        <taxon>Mycosphaerellaceae</taxon>
        <taxon>Zymoseptoria</taxon>
    </lineage>
</organism>
<dbReference type="AlphaFoldDB" id="A0A1X7RQB4"/>
<evidence type="ECO:0000256" key="1">
    <source>
        <dbReference type="SAM" id="MobiDB-lite"/>
    </source>
</evidence>
<evidence type="ECO:0000313" key="3">
    <source>
        <dbReference type="EMBL" id="SMQ49576.1"/>
    </source>
</evidence>
<evidence type="ECO:0000259" key="2">
    <source>
        <dbReference type="Pfam" id="PF22943"/>
    </source>
</evidence>
<feature type="region of interest" description="Disordered" evidence="1">
    <location>
        <begin position="1"/>
        <end position="130"/>
    </location>
</feature>
<keyword evidence="4" id="KW-1185">Reference proteome</keyword>
<dbReference type="Proteomes" id="UP000215127">
    <property type="component" value="Chromosome 4"/>
</dbReference>
<accession>A0A1X7RQB4</accession>
<gene>
    <name evidence="3" type="ORF">ZT3D7_G4727</name>
</gene>
<feature type="domain" description="Helix-turn-helix" evidence="2">
    <location>
        <begin position="162"/>
        <end position="206"/>
    </location>
</feature>
<feature type="compositionally biased region" description="Low complexity" evidence="1">
    <location>
        <begin position="104"/>
        <end position="115"/>
    </location>
</feature>
<dbReference type="InterPro" id="IPR054448">
    <property type="entry name" value="HTH_put_ascomycetes"/>
</dbReference>
<feature type="compositionally biased region" description="Low complexity" evidence="1">
    <location>
        <begin position="1"/>
        <end position="17"/>
    </location>
</feature>
<name>A0A1X7RQB4_ZYMT9</name>
<dbReference type="STRING" id="1276538.A0A1X7RQB4"/>
<dbReference type="Pfam" id="PF22943">
    <property type="entry name" value="HTH_68"/>
    <property type="match status" value="1"/>
</dbReference>
<reference evidence="3 4" key="1">
    <citation type="submission" date="2016-06" db="EMBL/GenBank/DDBJ databases">
        <authorList>
            <person name="Kjaerup R.B."/>
            <person name="Dalgaard T.S."/>
            <person name="Juul-Madsen H.R."/>
        </authorList>
    </citation>
    <scope>NUCLEOTIDE SEQUENCE [LARGE SCALE GENOMIC DNA]</scope>
</reference>
<proteinExistence type="predicted"/>
<dbReference type="EMBL" id="LT853695">
    <property type="protein sequence ID" value="SMQ49576.1"/>
    <property type="molecule type" value="Genomic_DNA"/>
</dbReference>
<sequence length="221" mass="23222">MGSSASKATRAAGSAARQYPTRAPPTSQAPIASQAPKFDAPPQAAQPSSAAPPPPLQTQPGPTVKPSPHASGTRDAAINLDASDPDFAQSLRNLGPVQPNPTLSPSSAFPSQHSSVQGQRPTAPDPRKNPAVMVLTARSKLQEEAEAEFMESGTRGHAGRQFLDVYTIRQILTMRDEKRQSAAAIEKRLGLKPGVVERLGAAGVVALAQDQGRAQREINMV</sequence>
<protein>
    <recommendedName>
        <fullName evidence="2">Helix-turn-helix domain-containing protein</fullName>
    </recommendedName>
</protein>
<evidence type="ECO:0000313" key="4">
    <source>
        <dbReference type="Proteomes" id="UP000215127"/>
    </source>
</evidence>
<feature type="compositionally biased region" description="Low complexity" evidence="1">
    <location>
        <begin position="40"/>
        <end position="49"/>
    </location>
</feature>